<evidence type="ECO:0008006" key="5">
    <source>
        <dbReference type="Google" id="ProtNLM"/>
    </source>
</evidence>
<organism evidence="3 4">
    <name type="scientific">Amanita muscaria (strain Koide BX008)</name>
    <dbReference type="NCBI Taxonomy" id="946122"/>
    <lineage>
        <taxon>Eukaryota</taxon>
        <taxon>Fungi</taxon>
        <taxon>Dikarya</taxon>
        <taxon>Basidiomycota</taxon>
        <taxon>Agaricomycotina</taxon>
        <taxon>Agaricomycetes</taxon>
        <taxon>Agaricomycetidae</taxon>
        <taxon>Agaricales</taxon>
        <taxon>Pluteineae</taxon>
        <taxon>Amanitaceae</taxon>
        <taxon>Amanita</taxon>
    </lineage>
</organism>
<protein>
    <recommendedName>
        <fullName evidence="5">SAM domain-containing protein</fullName>
    </recommendedName>
</protein>
<sequence length="292" mass="32208">MTLIQLFLSTRLTLTFSTIQPNSAVTDKDTIDDGCAQLTEKINEARLELEHHWLCEEHSKGKEAHCYKAPGTTLCYELSIYNLRYWASEMVSSASLQSSYIIEVPFQIKKRATLDEKPASLVLSRARPRGRSASYSLHEGSLAVGASIGMQQPIIIYPGMLQDIMKSSQSVSAPAAITPPQAAPSSQIANSVMGQPTSSTSASPDATSIDIIAWFEMLDRHPQRNKDGILYSKYGPLLKEMDFYRISQLTTGDVTKNDLREWLGVKVGTAVSILSYAKEDMAKFNNGQPLLP</sequence>
<feature type="region of interest" description="Disordered" evidence="1">
    <location>
        <begin position="175"/>
        <end position="204"/>
    </location>
</feature>
<evidence type="ECO:0000313" key="4">
    <source>
        <dbReference type="Proteomes" id="UP000054549"/>
    </source>
</evidence>
<dbReference type="HOGENOM" id="CLU_953074_0_0_1"/>
<accession>A0A0C2SZP6</accession>
<dbReference type="Proteomes" id="UP000054549">
    <property type="component" value="Unassembled WGS sequence"/>
</dbReference>
<feature type="signal peptide" evidence="2">
    <location>
        <begin position="1"/>
        <end position="24"/>
    </location>
</feature>
<proteinExistence type="predicted"/>
<evidence type="ECO:0000313" key="3">
    <source>
        <dbReference type="EMBL" id="KIL59619.1"/>
    </source>
</evidence>
<dbReference type="AlphaFoldDB" id="A0A0C2SZP6"/>
<dbReference type="OrthoDB" id="2691536at2759"/>
<dbReference type="EMBL" id="KN818312">
    <property type="protein sequence ID" value="KIL59619.1"/>
    <property type="molecule type" value="Genomic_DNA"/>
</dbReference>
<reference evidence="3 4" key="1">
    <citation type="submission" date="2014-04" db="EMBL/GenBank/DDBJ databases">
        <title>Evolutionary Origins and Diversification of the Mycorrhizal Mutualists.</title>
        <authorList>
            <consortium name="DOE Joint Genome Institute"/>
            <consortium name="Mycorrhizal Genomics Consortium"/>
            <person name="Kohler A."/>
            <person name="Kuo A."/>
            <person name="Nagy L.G."/>
            <person name="Floudas D."/>
            <person name="Copeland A."/>
            <person name="Barry K.W."/>
            <person name="Cichocki N."/>
            <person name="Veneault-Fourrey C."/>
            <person name="LaButti K."/>
            <person name="Lindquist E.A."/>
            <person name="Lipzen A."/>
            <person name="Lundell T."/>
            <person name="Morin E."/>
            <person name="Murat C."/>
            <person name="Riley R."/>
            <person name="Ohm R."/>
            <person name="Sun H."/>
            <person name="Tunlid A."/>
            <person name="Henrissat B."/>
            <person name="Grigoriev I.V."/>
            <person name="Hibbett D.S."/>
            <person name="Martin F."/>
        </authorList>
    </citation>
    <scope>NUCLEOTIDE SEQUENCE [LARGE SCALE GENOMIC DNA]</scope>
    <source>
        <strain evidence="3 4">Koide BX008</strain>
    </source>
</reference>
<evidence type="ECO:0000256" key="2">
    <source>
        <dbReference type="SAM" id="SignalP"/>
    </source>
</evidence>
<keyword evidence="2" id="KW-0732">Signal</keyword>
<dbReference type="InParanoid" id="A0A0C2SZP6"/>
<feature type="compositionally biased region" description="Low complexity" evidence="1">
    <location>
        <begin position="175"/>
        <end position="186"/>
    </location>
</feature>
<name>A0A0C2SZP6_AMAMK</name>
<feature type="chain" id="PRO_5002155716" description="SAM domain-containing protein" evidence="2">
    <location>
        <begin position="25"/>
        <end position="292"/>
    </location>
</feature>
<keyword evidence="4" id="KW-1185">Reference proteome</keyword>
<gene>
    <name evidence="3" type="ORF">M378DRAFT_180729</name>
</gene>
<evidence type="ECO:0000256" key="1">
    <source>
        <dbReference type="SAM" id="MobiDB-lite"/>
    </source>
</evidence>